<evidence type="ECO:0000256" key="1">
    <source>
        <dbReference type="SAM" id="MobiDB-lite"/>
    </source>
</evidence>
<feature type="region of interest" description="Disordered" evidence="1">
    <location>
        <begin position="1"/>
        <end position="23"/>
    </location>
</feature>
<comment type="caution">
    <text evidence="2">The sequence shown here is derived from an EMBL/GenBank/DDBJ whole genome shotgun (WGS) entry which is preliminary data.</text>
</comment>
<dbReference type="AlphaFoldDB" id="A0A0W8F3G9"/>
<name>A0A0W8F3G9_9ZZZZ</name>
<organism evidence="2">
    <name type="scientific">hydrocarbon metagenome</name>
    <dbReference type="NCBI Taxonomy" id="938273"/>
    <lineage>
        <taxon>unclassified sequences</taxon>
        <taxon>metagenomes</taxon>
        <taxon>ecological metagenomes</taxon>
    </lineage>
</organism>
<accession>A0A0W8F3G9</accession>
<dbReference type="EMBL" id="LNQE01001556">
    <property type="protein sequence ID" value="KUG15447.1"/>
    <property type="molecule type" value="Genomic_DNA"/>
</dbReference>
<proteinExistence type="predicted"/>
<feature type="compositionally biased region" description="Basic and acidic residues" evidence="1">
    <location>
        <begin position="1"/>
        <end position="11"/>
    </location>
</feature>
<protein>
    <submittedName>
        <fullName evidence="2">Uncharacterized protein</fullName>
    </submittedName>
</protein>
<evidence type="ECO:0000313" key="2">
    <source>
        <dbReference type="EMBL" id="KUG15447.1"/>
    </source>
</evidence>
<gene>
    <name evidence="2" type="ORF">ASZ90_014910</name>
</gene>
<reference evidence="2" key="1">
    <citation type="journal article" date="2015" name="Proc. Natl. Acad. Sci. U.S.A.">
        <title>Networks of energetic and metabolic interactions define dynamics in microbial communities.</title>
        <authorList>
            <person name="Embree M."/>
            <person name="Liu J.K."/>
            <person name="Al-Bassam M.M."/>
            <person name="Zengler K."/>
        </authorList>
    </citation>
    <scope>NUCLEOTIDE SEQUENCE</scope>
</reference>
<sequence length="89" mass="9950">MQTMSDERLRSAETGTRRAGKKTRVLPKLAVSASPCAMSRSMYFATEFRWMQRRSPISRVVIPLLFCARRALICCSTSVSANIIASHVV</sequence>